<dbReference type="OrthoDB" id="427280at2759"/>
<dbReference type="EMBL" id="LDAU01000194">
    <property type="protein sequence ID" value="KRX00372.1"/>
    <property type="molecule type" value="Genomic_DNA"/>
</dbReference>
<dbReference type="InterPro" id="IPR013766">
    <property type="entry name" value="Thioredoxin_domain"/>
</dbReference>
<keyword evidence="4" id="KW-1185">Reference proteome</keyword>
<dbReference type="Proteomes" id="UP000054937">
    <property type="component" value="Unassembled WGS sequence"/>
</dbReference>
<dbReference type="SUPFAM" id="SSF52833">
    <property type="entry name" value="Thioredoxin-like"/>
    <property type="match status" value="1"/>
</dbReference>
<dbReference type="InterPro" id="IPR036249">
    <property type="entry name" value="Thioredoxin-like_sf"/>
</dbReference>
<name>A0A0V0QDU4_PSEPJ</name>
<evidence type="ECO:0000259" key="2">
    <source>
        <dbReference type="Pfam" id="PF00085"/>
    </source>
</evidence>
<sequence>MLFINFNYLGSKMKSNRKIYIFQIIFLLSIFYSAISANWWLKGSAEQLNEKEFNQKVGKGEYHYVISYFTPWCQYCQQMAPEYNKLLLLRSQTVKKTKNFAKK</sequence>
<dbReference type="Gene3D" id="3.40.30.10">
    <property type="entry name" value="Glutaredoxin"/>
    <property type="match status" value="1"/>
</dbReference>
<feature type="domain" description="Thioredoxin" evidence="2">
    <location>
        <begin position="46"/>
        <end position="87"/>
    </location>
</feature>
<keyword evidence="1" id="KW-0472">Membrane</keyword>
<dbReference type="InParanoid" id="A0A0V0QDU4"/>
<dbReference type="Pfam" id="PF00085">
    <property type="entry name" value="Thioredoxin"/>
    <property type="match status" value="1"/>
</dbReference>
<organism evidence="3 4">
    <name type="scientific">Pseudocohnilembus persalinus</name>
    <name type="common">Ciliate</name>
    <dbReference type="NCBI Taxonomy" id="266149"/>
    <lineage>
        <taxon>Eukaryota</taxon>
        <taxon>Sar</taxon>
        <taxon>Alveolata</taxon>
        <taxon>Ciliophora</taxon>
        <taxon>Intramacronucleata</taxon>
        <taxon>Oligohymenophorea</taxon>
        <taxon>Scuticociliatia</taxon>
        <taxon>Philasterida</taxon>
        <taxon>Pseudocohnilembidae</taxon>
        <taxon>Pseudocohnilembus</taxon>
    </lineage>
</organism>
<comment type="caution">
    <text evidence="3">The sequence shown here is derived from an EMBL/GenBank/DDBJ whole genome shotgun (WGS) entry which is preliminary data.</text>
</comment>
<keyword evidence="1" id="KW-1133">Transmembrane helix</keyword>
<accession>A0A0V0QDU4</accession>
<feature type="transmembrane region" description="Helical" evidence="1">
    <location>
        <begin position="20"/>
        <end position="41"/>
    </location>
</feature>
<evidence type="ECO:0000256" key="1">
    <source>
        <dbReference type="SAM" id="Phobius"/>
    </source>
</evidence>
<dbReference type="AlphaFoldDB" id="A0A0V0QDU4"/>
<protein>
    <submittedName>
        <fullName evidence="3">Thioredoxin-like fold</fullName>
    </submittedName>
</protein>
<gene>
    <name evidence="3" type="ORF">PPERSA_10871</name>
</gene>
<evidence type="ECO:0000313" key="4">
    <source>
        <dbReference type="Proteomes" id="UP000054937"/>
    </source>
</evidence>
<reference evidence="3 4" key="1">
    <citation type="journal article" date="2015" name="Sci. Rep.">
        <title>Genome of the facultative scuticociliatosis pathogen Pseudocohnilembus persalinus provides insight into its virulence through horizontal gene transfer.</title>
        <authorList>
            <person name="Xiong J."/>
            <person name="Wang G."/>
            <person name="Cheng J."/>
            <person name="Tian M."/>
            <person name="Pan X."/>
            <person name="Warren A."/>
            <person name="Jiang C."/>
            <person name="Yuan D."/>
            <person name="Miao W."/>
        </authorList>
    </citation>
    <scope>NUCLEOTIDE SEQUENCE [LARGE SCALE GENOMIC DNA]</scope>
    <source>
        <strain evidence="3">36N120E</strain>
    </source>
</reference>
<keyword evidence="1" id="KW-0812">Transmembrane</keyword>
<proteinExistence type="predicted"/>
<evidence type="ECO:0000313" key="3">
    <source>
        <dbReference type="EMBL" id="KRX00372.1"/>
    </source>
</evidence>